<keyword evidence="1" id="KW-0812">Transmembrane</keyword>
<organism evidence="2 3">
    <name type="scientific">Corynebacterium afermentans</name>
    <dbReference type="NCBI Taxonomy" id="38286"/>
    <lineage>
        <taxon>Bacteria</taxon>
        <taxon>Bacillati</taxon>
        <taxon>Actinomycetota</taxon>
        <taxon>Actinomycetes</taxon>
        <taxon>Mycobacteriales</taxon>
        <taxon>Corynebacteriaceae</taxon>
        <taxon>Corynebacterium</taxon>
    </lineage>
</organism>
<keyword evidence="3" id="KW-1185">Reference proteome</keyword>
<gene>
    <name evidence="2" type="ORF">SAMN05421802_12232</name>
</gene>
<keyword evidence="1" id="KW-1133">Transmembrane helix</keyword>
<dbReference type="AlphaFoldDB" id="A0A9X8WJ59"/>
<feature type="transmembrane region" description="Helical" evidence="1">
    <location>
        <begin position="130"/>
        <end position="148"/>
    </location>
</feature>
<dbReference type="EMBL" id="FTMH01000022">
    <property type="protein sequence ID" value="SIQ64520.1"/>
    <property type="molecule type" value="Genomic_DNA"/>
</dbReference>
<keyword evidence="1" id="KW-0472">Membrane</keyword>
<name>A0A9X8WJ59_9CORY</name>
<comment type="caution">
    <text evidence="2">The sequence shown here is derived from an EMBL/GenBank/DDBJ whole genome shotgun (WGS) entry which is preliminary data.</text>
</comment>
<reference evidence="2 3" key="1">
    <citation type="submission" date="2017-01" db="EMBL/GenBank/DDBJ databases">
        <authorList>
            <person name="Varghese N."/>
            <person name="Submissions S."/>
        </authorList>
    </citation>
    <scope>NUCLEOTIDE SEQUENCE [LARGE SCALE GENOMIC DNA]</scope>
    <source>
        <strain evidence="2 3">DSM 44280</strain>
    </source>
</reference>
<evidence type="ECO:0000313" key="3">
    <source>
        <dbReference type="Proteomes" id="UP000185547"/>
    </source>
</evidence>
<evidence type="ECO:0000256" key="1">
    <source>
        <dbReference type="SAM" id="Phobius"/>
    </source>
</evidence>
<accession>A0A9X8WJ59</accession>
<evidence type="ECO:0000313" key="2">
    <source>
        <dbReference type="EMBL" id="SIQ64520.1"/>
    </source>
</evidence>
<feature type="transmembrane region" description="Helical" evidence="1">
    <location>
        <begin position="105"/>
        <end position="124"/>
    </location>
</feature>
<protein>
    <submittedName>
        <fullName evidence="2">Uncharacterized protein</fullName>
    </submittedName>
</protein>
<proteinExistence type="predicted"/>
<feature type="transmembrane region" description="Helical" evidence="1">
    <location>
        <begin position="31"/>
        <end position="52"/>
    </location>
</feature>
<feature type="transmembrane region" description="Helical" evidence="1">
    <location>
        <begin position="72"/>
        <end position="93"/>
    </location>
</feature>
<sequence length="168" mass="17831">MGQRGLDCFVVETNKKPAQSRSEVALGTVPAVMRFSAVVVLVQCAAMFIYAASLIVSQFTEHTSTLESQSPAANYVNIGTATFLVIIFGYIAYAAVSTLKGNPRATGAIVLVEAILAGVAVYMFRGGVPLLGAATLASAVLALIGIFHPATREYNEARYAQRKARRSQ</sequence>
<dbReference type="Proteomes" id="UP000185547">
    <property type="component" value="Unassembled WGS sequence"/>
</dbReference>